<dbReference type="AlphaFoldDB" id="A0A6J4V0Z2"/>
<evidence type="ECO:0000259" key="4">
    <source>
        <dbReference type="PROSITE" id="PS50893"/>
    </source>
</evidence>
<dbReference type="NCBIfam" id="NF008653">
    <property type="entry name" value="PRK11650.1"/>
    <property type="match status" value="1"/>
</dbReference>
<accession>A0A6J4V0Z2</accession>
<dbReference type="CDD" id="cd03301">
    <property type="entry name" value="ABC_MalK_N"/>
    <property type="match status" value="1"/>
</dbReference>
<dbReference type="InterPro" id="IPR047641">
    <property type="entry name" value="ABC_transpr_MalK/UgpC-like"/>
</dbReference>
<dbReference type="InterPro" id="IPR017871">
    <property type="entry name" value="ABC_transporter-like_CS"/>
</dbReference>
<name>A0A6J4V0Z2_9BACT</name>
<keyword evidence="5" id="KW-0378">Hydrolase</keyword>
<evidence type="ECO:0000256" key="2">
    <source>
        <dbReference type="ARBA" id="ARBA00022741"/>
    </source>
</evidence>
<keyword evidence="2" id="KW-0547">Nucleotide-binding</keyword>
<dbReference type="GO" id="GO:0008643">
    <property type="term" value="P:carbohydrate transport"/>
    <property type="evidence" value="ECO:0007669"/>
    <property type="project" value="InterPro"/>
</dbReference>
<gene>
    <name evidence="5" type="ORF">AVDCRST_MAG59-2689</name>
</gene>
<dbReference type="SUPFAM" id="SSF50331">
    <property type="entry name" value="MOP-like"/>
    <property type="match status" value="1"/>
</dbReference>
<dbReference type="EMBL" id="CADCWF010000171">
    <property type="protein sequence ID" value="CAA9562276.1"/>
    <property type="molecule type" value="Genomic_DNA"/>
</dbReference>
<dbReference type="FunFam" id="3.40.50.300:FF:000042">
    <property type="entry name" value="Maltose/maltodextrin ABC transporter, ATP-binding protein"/>
    <property type="match status" value="1"/>
</dbReference>
<dbReference type="Gene3D" id="2.40.50.140">
    <property type="entry name" value="Nucleic acid-binding proteins"/>
    <property type="match status" value="1"/>
</dbReference>
<dbReference type="InterPro" id="IPR008995">
    <property type="entry name" value="Mo/tungstate-bd_C_term_dom"/>
</dbReference>
<dbReference type="PANTHER" id="PTHR43875">
    <property type="entry name" value="MALTODEXTRIN IMPORT ATP-BINDING PROTEIN MSMX"/>
    <property type="match status" value="1"/>
</dbReference>
<reference evidence="5" key="1">
    <citation type="submission" date="2020-02" db="EMBL/GenBank/DDBJ databases">
        <authorList>
            <person name="Meier V. D."/>
        </authorList>
    </citation>
    <scope>NUCLEOTIDE SEQUENCE</scope>
    <source>
        <strain evidence="5">AVDCRST_MAG59</strain>
    </source>
</reference>
<organism evidence="5">
    <name type="scientific">uncultured Thermomicrobiales bacterium</name>
    <dbReference type="NCBI Taxonomy" id="1645740"/>
    <lineage>
        <taxon>Bacteria</taxon>
        <taxon>Pseudomonadati</taxon>
        <taxon>Thermomicrobiota</taxon>
        <taxon>Thermomicrobia</taxon>
        <taxon>Thermomicrobiales</taxon>
        <taxon>environmental samples</taxon>
    </lineage>
</organism>
<dbReference type="InterPro" id="IPR027417">
    <property type="entry name" value="P-loop_NTPase"/>
</dbReference>
<dbReference type="InterPro" id="IPR012340">
    <property type="entry name" value="NA-bd_OB-fold"/>
</dbReference>
<dbReference type="Pfam" id="PF08402">
    <property type="entry name" value="TOBE_2"/>
    <property type="match status" value="1"/>
</dbReference>
<dbReference type="GO" id="GO:0016887">
    <property type="term" value="F:ATP hydrolysis activity"/>
    <property type="evidence" value="ECO:0007669"/>
    <property type="project" value="InterPro"/>
</dbReference>
<dbReference type="GO" id="GO:0140359">
    <property type="term" value="F:ABC-type transporter activity"/>
    <property type="evidence" value="ECO:0007669"/>
    <property type="project" value="InterPro"/>
</dbReference>
<dbReference type="InterPro" id="IPR015855">
    <property type="entry name" value="ABC_transpr_MalK-like"/>
</dbReference>
<dbReference type="PROSITE" id="PS50893">
    <property type="entry name" value="ABC_TRANSPORTER_2"/>
    <property type="match status" value="1"/>
</dbReference>
<dbReference type="Gene3D" id="2.40.50.100">
    <property type="match status" value="1"/>
</dbReference>
<dbReference type="SMART" id="SM00382">
    <property type="entry name" value="AAA"/>
    <property type="match status" value="1"/>
</dbReference>
<sequence length="408" mass="42981">MAGITLNDVVKTYGEVVAVDSVSLDVGDGELVALVGPSGCGKTTTLNLVAGLIELTDGEILLGDKVINDLDPKDRDLAMVFQNYALYPNKTVFENLAFPLKMRKMAKAEIATRVTRTAETLSIGHLLQRRPKELSGGQQQRVALGRALVRNPKAFLMDEPLSNLDAKLRVQMRAELKRFHQELGATVLYVTHDQMEAVTMADKIAVMNLGVLQQFASPDEIYNRPVNTFVAGFIGSPAMNLLRGRFVSAAGEGAIQGADGWTLPLNPANARRAGASAGEVVVGIRHGHVLLHRQAHRGAMPARIYTVEPTGDITFVHVRLGSQLLVASTAPGFTAAPDDPIWVEFEQDHLHLFDEASDVALLGDGAGVELAGVGAGATSSATAAKGASGPSGGEALPAAAGAGVVSDL</sequence>
<keyword evidence="3 5" id="KW-0067">ATP-binding</keyword>
<dbReference type="InterPro" id="IPR003593">
    <property type="entry name" value="AAA+_ATPase"/>
</dbReference>
<dbReference type="SUPFAM" id="SSF52540">
    <property type="entry name" value="P-loop containing nucleoside triphosphate hydrolases"/>
    <property type="match status" value="1"/>
</dbReference>
<dbReference type="Gene3D" id="3.40.50.300">
    <property type="entry name" value="P-loop containing nucleotide triphosphate hydrolases"/>
    <property type="match status" value="1"/>
</dbReference>
<evidence type="ECO:0000313" key="5">
    <source>
        <dbReference type="EMBL" id="CAA9562276.1"/>
    </source>
</evidence>
<evidence type="ECO:0000256" key="3">
    <source>
        <dbReference type="ARBA" id="ARBA00022840"/>
    </source>
</evidence>
<dbReference type="PANTHER" id="PTHR43875:SF1">
    <property type="entry name" value="OSMOPROTECTIVE COMPOUNDS UPTAKE ATP-BINDING PROTEIN GGTA"/>
    <property type="match status" value="1"/>
</dbReference>
<dbReference type="InterPro" id="IPR003439">
    <property type="entry name" value="ABC_transporter-like_ATP-bd"/>
</dbReference>
<dbReference type="EC" id="3.6.3.19" evidence="5"/>
<keyword evidence="1" id="KW-0813">Transport</keyword>
<feature type="domain" description="ABC transporter" evidence="4">
    <location>
        <begin position="4"/>
        <end position="234"/>
    </location>
</feature>
<dbReference type="InterPro" id="IPR013611">
    <property type="entry name" value="Transp-assoc_OB_typ2"/>
</dbReference>
<dbReference type="Pfam" id="PF00005">
    <property type="entry name" value="ABC_tran"/>
    <property type="match status" value="1"/>
</dbReference>
<evidence type="ECO:0000256" key="1">
    <source>
        <dbReference type="ARBA" id="ARBA00022448"/>
    </source>
</evidence>
<proteinExistence type="predicted"/>
<protein>
    <submittedName>
        <fullName evidence="5">Maltose/maltodextrin transport ATP-binding protein MalK</fullName>
        <ecNumber evidence="5">3.6.3.19</ecNumber>
    </submittedName>
</protein>
<dbReference type="GO" id="GO:0005524">
    <property type="term" value="F:ATP binding"/>
    <property type="evidence" value="ECO:0007669"/>
    <property type="project" value="UniProtKB-KW"/>
</dbReference>
<dbReference type="PROSITE" id="PS00211">
    <property type="entry name" value="ABC_TRANSPORTER_1"/>
    <property type="match status" value="1"/>
</dbReference>
<dbReference type="GO" id="GO:0055052">
    <property type="term" value="C:ATP-binding cassette (ABC) transporter complex, substrate-binding subunit-containing"/>
    <property type="evidence" value="ECO:0007669"/>
    <property type="project" value="TreeGrafter"/>
</dbReference>